<dbReference type="Proteomes" id="UP001499852">
    <property type="component" value="Unassembled WGS sequence"/>
</dbReference>
<dbReference type="InterPro" id="IPR050553">
    <property type="entry name" value="Thioredoxin_ResA/DsbE_sf"/>
</dbReference>
<protein>
    <recommendedName>
        <fullName evidence="2">Thioredoxin domain-containing protein</fullName>
    </recommendedName>
</protein>
<evidence type="ECO:0000313" key="3">
    <source>
        <dbReference type="EMBL" id="GAA5140864.1"/>
    </source>
</evidence>
<keyword evidence="4" id="KW-1185">Reference proteome</keyword>
<dbReference type="CDD" id="cd02966">
    <property type="entry name" value="TlpA_like_family"/>
    <property type="match status" value="1"/>
</dbReference>
<dbReference type="InterPro" id="IPR036249">
    <property type="entry name" value="Thioredoxin-like_sf"/>
</dbReference>
<dbReference type="PANTHER" id="PTHR42852">
    <property type="entry name" value="THIOL:DISULFIDE INTERCHANGE PROTEIN DSBE"/>
    <property type="match status" value="1"/>
</dbReference>
<evidence type="ECO:0000313" key="4">
    <source>
        <dbReference type="Proteomes" id="UP001499852"/>
    </source>
</evidence>
<dbReference type="PANTHER" id="PTHR42852:SF13">
    <property type="entry name" value="PROTEIN DIPZ"/>
    <property type="match status" value="1"/>
</dbReference>
<dbReference type="RefSeq" id="WP_345736620.1">
    <property type="nucleotide sequence ID" value="NZ_BAABIA010000004.1"/>
</dbReference>
<dbReference type="Pfam" id="PF00578">
    <property type="entry name" value="AhpC-TSA"/>
    <property type="match status" value="1"/>
</dbReference>
<dbReference type="InterPro" id="IPR013766">
    <property type="entry name" value="Thioredoxin_domain"/>
</dbReference>
<keyword evidence="1" id="KW-0732">Signal</keyword>
<feature type="chain" id="PRO_5047006954" description="Thioredoxin domain-containing protein" evidence="1">
    <location>
        <begin position="20"/>
        <end position="356"/>
    </location>
</feature>
<dbReference type="EMBL" id="BAABIA010000004">
    <property type="protein sequence ID" value="GAA5140864.1"/>
    <property type="molecule type" value="Genomic_DNA"/>
</dbReference>
<dbReference type="SUPFAM" id="SSF52833">
    <property type="entry name" value="Thioredoxin-like"/>
    <property type="match status" value="1"/>
</dbReference>
<gene>
    <name evidence="3" type="ORF">GCM10023213_24110</name>
</gene>
<sequence length="356" mass="39102">MKHFVLFLLSGLLWVPAMQGETARVAGPVHEQIRGVIDEYETNVRANTQKIIAATTEEEKARYRGTIPSAGPYATRVMQIVESHPDDAGSVTGVSWLITQAAAFPESEKALQMLAGSLAMKPGIAPAVKALEFRPLEQVEPVLQAIREKNPHAEEKAAALHALGMQYFRRFEAALSPTEAEAAKSRAMDCFQEIVASHGQVTIQGFPIAEQAGRMLFEMGNLSVGSQVPEIEGKDLDGQSFKLSDHRGQHVMLIFWGGWCHACHGVLPMVNQFVTEMKGKPVTVLGINTDLPEEARKAYADYQVNFRNWSDGTTSGPITTLFNLRNFPTFYLVGPDGKIVLKQTSLEAVREKVKGL</sequence>
<reference evidence="4" key="1">
    <citation type="journal article" date="2019" name="Int. J. Syst. Evol. Microbiol.">
        <title>The Global Catalogue of Microorganisms (GCM) 10K type strain sequencing project: providing services to taxonomists for standard genome sequencing and annotation.</title>
        <authorList>
            <consortium name="The Broad Institute Genomics Platform"/>
            <consortium name="The Broad Institute Genome Sequencing Center for Infectious Disease"/>
            <person name="Wu L."/>
            <person name="Ma J."/>
        </authorList>
    </citation>
    <scope>NUCLEOTIDE SEQUENCE [LARGE SCALE GENOMIC DNA]</scope>
    <source>
        <strain evidence="4">JCM 18053</strain>
    </source>
</reference>
<comment type="caution">
    <text evidence="3">The sequence shown here is derived from an EMBL/GenBank/DDBJ whole genome shotgun (WGS) entry which is preliminary data.</text>
</comment>
<dbReference type="Gene3D" id="3.40.30.10">
    <property type="entry name" value="Glutaredoxin"/>
    <property type="match status" value="1"/>
</dbReference>
<name>A0ABP9P4W4_9BACT</name>
<feature type="domain" description="Thioredoxin" evidence="2">
    <location>
        <begin position="222"/>
        <end position="356"/>
    </location>
</feature>
<proteinExistence type="predicted"/>
<evidence type="ECO:0000256" key="1">
    <source>
        <dbReference type="SAM" id="SignalP"/>
    </source>
</evidence>
<dbReference type="InterPro" id="IPR000866">
    <property type="entry name" value="AhpC/TSA"/>
</dbReference>
<dbReference type="PROSITE" id="PS51352">
    <property type="entry name" value="THIOREDOXIN_2"/>
    <property type="match status" value="1"/>
</dbReference>
<accession>A0ABP9P4W4</accession>
<organism evidence="3 4">
    <name type="scientific">Prosthecobacter algae</name>
    <dbReference type="NCBI Taxonomy" id="1144682"/>
    <lineage>
        <taxon>Bacteria</taxon>
        <taxon>Pseudomonadati</taxon>
        <taxon>Verrucomicrobiota</taxon>
        <taxon>Verrucomicrobiia</taxon>
        <taxon>Verrucomicrobiales</taxon>
        <taxon>Verrucomicrobiaceae</taxon>
        <taxon>Prosthecobacter</taxon>
    </lineage>
</organism>
<evidence type="ECO:0000259" key="2">
    <source>
        <dbReference type="PROSITE" id="PS51352"/>
    </source>
</evidence>
<feature type="signal peptide" evidence="1">
    <location>
        <begin position="1"/>
        <end position="19"/>
    </location>
</feature>